<keyword evidence="3" id="KW-0067">ATP-binding</keyword>
<keyword evidence="2" id="KW-0378">Hydrolase</keyword>
<proteinExistence type="predicted"/>
<feature type="domain" description="Helicase C-terminal" evidence="5">
    <location>
        <begin position="355"/>
        <end position="516"/>
    </location>
</feature>
<evidence type="ECO:0000256" key="3">
    <source>
        <dbReference type="ARBA" id="ARBA00022840"/>
    </source>
</evidence>
<dbReference type="Gene3D" id="3.40.50.300">
    <property type="entry name" value="P-loop containing nucleotide triphosphate hydrolases"/>
    <property type="match status" value="2"/>
</dbReference>
<dbReference type="GO" id="GO:0016787">
    <property type="term" value="F:hydrolase activity"/>
    <property type="evidence" value="ECO:0007669"/>
    <property type="project" value="UniProtKB-KW"/>
</dbReference>
<dbReference type="SMART" id="SM00490">
    <property type="entry name" value="HELICc"/>
    <property type="match status" value="1"/>
</dbReference>
<dbReference type="InterPro" id="IPR049730">
    <property type="entry name" value="SNF2/RAD54-like_C"/>
</dbReference>
<protein>
    <submittedName>
        <fullName evidence="6">DEAD/SNF2-like helicase</fullName>
    </submittedName>
</protein>
<name>A0A481YZZ7_9VIRU</name>
<evidence type="ECO:0000259" key="5">
    <source>
        <dbReference type="PROSITE" id="PS51194"/>
    </source>
</evidence>
<sequence length="575" mass="65096">MNDPFTIGAEALNDFQIGILDDCLDKGSGGMSCPMGSGKTLIASLLSLQQTKDLILVVAAKNLIASWEFEIQKFFKNSLKYEVLHTDALKKKLDIWVPKKTTRLVLTTPDVVSKHYKANNVSQSFVRYVTDPYDHFVVTKQYNRPTKPFLNHTMGGGYLFSIQWGCLIIDELQSYTNINSYRCQGLAAICAKHRWALSGTLFNEPKVERILGYYLILDIPDMPRNLPDMEHLLYSSSYKGLNQTIVSRKQNLTFTPPQVTETIISHALSAEEAKLYTSMKLTLSSIHARVRELQMVGDIVGARRFSSYKLAMITYIRQSLVCPLIPISSIAIDMADYKNKSELSAVLMERIEELDLEEWLNNVDSVCSTRMSEALRVINKHGNDRIVLFSCFRSSIDVLAMYMPTNRPVLTIKSNMNTQRRGQVIKDFEETTNGILLLTYELGSEGLNLQCSSIVMLLDFWWNSAKTKQAIARVLRYGQKALTVNVYFFTSNTGLEKALFEKQHAKQVVLQELEHGAWKTKIPRLTMNQIMQLIEKEENTALLQKVLGPTACGGTQTVSQRARRARRSVLMPILG</sequence>
<dbReference type="InterPro" id="IPR001650">
    <property type="entry name" value="Helicase_C-like"/>
</dbReference>
<evidence type="ECO:0000256" key="2">
    <source>
        <dbReference type="ARBA" id="ARBA00022801"/>
    </source>
</evidence>
<dbReference type="SMART" id="SM00487">
    <property type="entry name" value="DEXDc"/>
    <property type="match status" value="1"/>
</dbReference>
<gene>
    <name evidence="6" type="ORF">LCMAC202_03980</name>
</gene>
<dbReference type="InterPro" id="IPR014001">
    <property type="entry name" value="Helicase_ATP-bd"/>
</dbReference>
<reference evidence="6" key="1">
    <citation type="journal article" date="2019" name="MBio">
        <title>Virus Genomes from Deep Sea Sediments Expand the Ocean Megavirome and Support Independent Origins of Viral Gigantism.</title>
        <authorList>
            <person name="Backstrom D."/>
            <person name="Yutin N."/>
            <person name="Jorgensen S.L."/>
            <person name="Dharamshi J."/>
            <person name="Homa F."/>
            <person name="Zaremba-Niedwiedzka K."/>
            <person name="Spang A."/>
            <person name="Wolf Y.I."/>
            <person name="Koonin E.V."/>
            <person name="Ettema T.J."/>
        </authorList>
    </citation>
    <scope>NUCLEOTIDE SEQUENCE</scope>
</reference>
<dbReference type="PROSITE" id="PS51192">
    <property type="entry name" value="HELICASE_ATP_BIND_1"/>
    <property type="match status" value="1"/>
</dbReference>
<dbReference type="GO" id="GO:0006281">
    <property type="term" value="P:DNA repair"/>
    <property type="evidence" value="ECO:0007669"/>
    <property type="project" value="TreeGrafter"/>
</dbReference>
<dbReference type="InterPro" id="IPR050628">
    <property type="entry name" value="SNF2_RAD54_helicase_TF"/>
</dbReference>
<feature type="domain" description="Helicase ATP-binding" evidence="4">
    <location>
        <begin position="20"/>
        <end position="219"/>
    </location>
</feature>
<dbReference type="CDD" id="cd18793">
    <property type="entry name" value="SF2_C_SNF"/>
    <property type="match status" value="1"/>
</dbReference>
<dbReference type="SUPFAM" id="SSF52540">
    <property type="entry name" value="P-loop containing nucleoside triphosphate hydrolases"/>
    <property type="match status" value="2"/>
</dbReference>
<dbReference type="EMBL" id="MK500373">
    <property type="protein sequence ID" value="QBK88036.1"/>
    <property type="molecule type" value="Genomic_DNA"/>
</dbReference>
<dbReference type="GO" id="GO:0004386">
    <property type="term" value="F:helicase activity"/>
    <property type="evidence" value="ECO:0007669"/>
    <property type="project" value="UniProtKB-KW"/>
</dbReference>
<dbReference type="PROSITE" id="PS51194">
    <property type="entry name" value="HELICASE_CTER"/>
    <property type="match status" value="1"/>
</dbReference>
<dbReference type="PANTHER" id="PTHR45626">
    <property type="entry name" value="TRANSCRIPTION TERMINATION FACTOR 2-RELATED"/>
    <property type="match status" value="1"/>
</dbReference>
<evidence type="ECO:0000313" key="6">
    <source>
        <dbReference type="EMBL" id="QBK88036.1"/>
    </source>
</evidence>
<organism evidence="6">
    <name type="scientific">Marseillevirus LCMAC202</name>
    <dbReference type="NCBI Taxonomy" id="2506606"/>
    <lineage>
        <taxon>Viruses</taxon>
        <taxon>Varidnaviria</taxon>
        <taxon>Bamfordvirae</taxon>
        <taxon>Nucleocytoviricota</taxon>
        <taxon>Megaviricetes</taxon>
        <taxon>Pimascovirales</taxon>
        <taxon>Pimascovirales incertae sedis</taxon>
        <taxon>Marseilleviridae</taxon>
    </lineage>
</organism>
<evidence type="ECO:0000259" key="4">
    <source>
        <dbReference type="PROSITE" id="PS51192"/>
    </source>
</evidence>
<dbReference type="Pfam" id="PF00271">
    <property type="entry name" value="Helicase_C"/>
    <property type="match status" value="1"/>
</dbReference>
<dbReference type="InterPro" id="IPR027417">
    <property type="entry name" value="P-loop_NTPase"/>
</dbReference>
<keyword evidence="1" id="KW-0547">Nucleotide-binding</keyword>
<dbReference type="InterPro" id="IPR000330">
    <property type="entry name" value="SNF2_N"/>
</dbReference>
<dbReference type="GO" id="GO:0008094">
    <property type="term" value="F:ATP-dependent activity, acting on DNA"/>
    <property type="evidence" value="ECO:0007669"/>
    <property type="project" value="TreeGrafter"/>
</dbReference>
<dbReference type="Pfam" id="PF00176">
    <property type="entry name" value="SNF2-rel_dom"/>
    <property type="match status" value="1"/>
</dbReference>
<accession>A0A481YZZ7</accession>
<dbReference type="GO" id="GO:0005524">
    <property type="term" value="F:ATP binding"/>
    <property type="evidence" value="ECO:0007669"/>
    <property type="project" value="UniProtKB-KW"/>
</dbReference>
<keyword evidence="6" id="KW-0347">Helicase</keyword>
<evidence type="ECO:0000256" key="1">
    <source>
        <dbReference type="ARBA" id="ARBA00022741"/>
    </source>
</evidence>